<evidence type="ECO:0000313" key="1">
    <source>
        <dbReference type="EMBL" id="QHS91752.1"/>
    </source>
</evidence>
<dbReference type="EMBL" id="MN739163">
    <property type="protein sequence ID" value="QHS91752.1"/>
    <property type="molecule type" value="Genomic_DNA"/>
</dbReference>
<organism evidence="1">
    <name type="scientific">viral metagenome</name>
    <dbReference type="NCBI Taxonomy" id="1070528"/>
    <lineage>
        <taxon>unclassified sequences</taxon>
        <taxon>metagenomes</taxon>
        <taxon>organismal metagenomes</taxon>
    </lineage>
</organism>
<protein>
    <submittedName>
        <fullName evidence="1">Uncharacterized protein</fullName>
    </submittedName>
</protein>
<sequence>MAARLLDTTRILAFDFDLCVCDGTGLFELFIQLLDIYQFTQLNKADQDQMSNPLPADFINAVEKAYTSLAFDVAAAIKNQELWLVRPGMEQVFDVAQRMRQKGYLDYIMFYSNNSVPEFLSFVELVIRLANLNRFSTKKPVVSLIFTAETSSRMKVERAPVGHPNAREKTKMGILQCLEDLDLPVSKSPEILFFDDMNHKGLGHSLKQVEPYYTLSTAEQVHKVFFDSMEKSGLYKKGALRTEWQNLGIKNSLMKHTAADFMDWIKNLKMPIMLDGSQLIKEKSISDRMATEIYEFCGVQAVNKSKSRKRRGKYIK</sequence>
<dbReference type="AlphaFoldDB" id="A0A6C0BIB4"/>
<proteinExistence type="predicted"/>
<name>A0A6C0BIB4_9ZZZZ</name>
<accession>A0A6C0BIB4</accession>
<reference evidence="1" key="1">
    <citation type="journal article" date="2020" name="Nature">
        <title>Giant virus diversity and host interactions through global metagenomics.</title>
        <authorList>
            <person name="Schulz F."/>
            <person name="Roux S."/>
            <person name="Paez-Espino D."/>
            <person name="Jungbluth S."/>
            <person name="Walsh D.A."/>
            <person name="Denef V.J."/>
            <person name="McMahon K.D."/>
            <person name="Konstantinidis K.T."/>
            <person name="Eloe-Fadrosh E.A."/>
            <person name="Kyrpides N.C."/>
            <person name="Woyke T."/>
        </authorList>
    </citation>
    <scope>NUCLEOTIDE SEQUENCE</scope>
    <source>
        <strain evidence="1">GVMAG-M-3300013006-15</strain>
    </source>
</reference>